<evidence type="ECO:0000313" key="2">
    <source>
        <dbReference type="EMBL" id="MDR7323255.1"/>
    </source>
</evidence>
<dbReference type="EMBL" id="JAVDYC010000001">
    <property type="protein sequence ID" value="MDR7323255.1"/>
    <property type="molecule type" value="Genomic_DNA"/>
</dbReference>
<sequence>MSAKKPFNEEWRKSTRSTTTNCVACSRVAGDSVKVMDSKGSPTEQLRFSEAAWVAFTSMITGVARS</sequence>
<organism evidence="2 3">
    <name type="scientific">Catenuloplanes niger</name>
    <dbReference type="NCBI Taxonomy" id="587534"/>
    <lineage>
        <taxon>Bacteria</taxon>
        <taxon>Bacillati</taxon>
        <taxon>Actinomycetota</taxon>
        <taxon>Actinomycetes</taxon>
        <taxon>Micromonosporales</taxon>
        <taxon>Micromonosporaceae</taxon>
        <taxon>Catenuloplanes</taxon>
    </lineage>
</organism>
<protein>
    <recommendedName>
        <fullName evidence="1">DUF397 domain-containing protein</fullName>
    </recommendedName>
</protein>
<reference evidence="2 3" key="1">
    <citation type="submission" date="2023-07" db="EMBL/GenBank/DDBJ databases">
        <title>Sequencing the genomes of 1000 actinobacteria strains.</title>
        <authorList>
            <person name="Klenk H.-P."/>
        </authorList>
    </citation>
    <scope>NUCLEOTIDE SEQUENCE [LARGE SCALE GENOMIC DNA]</scope>
    <source>
        <strain evidence="2 3">DSM 44711</strain>
    </source>
</reference>
<proteinExistence type="predicted"/>
<feature type="domain" description="DUF397" evidence="1">
    <location>
        <begin position="10"/>
        <end position="59"/>
    </location>
</feature>
<gene>
    <name evidence="2" type="ORF">J2S44_003505</name>
</gene>
<dbReference type="AlphaFoldDB" id="A0AAE3ZR53"/>
<evidence type="ECO:0000259" key="1">
    <source>
        <dbReference type="Pfam" id="PF04149"/>
    </source>
</evidence>
<dbReference type="Proteomes" id="UP001183629">
    <property type="component" value="Unassembled WGS sequence"/>
</dbReference>
<comment type="caution">
    <text evidence="2">The sequence shown here is derived from an EMBL/GenBank/DDBJ whole genome shotgun (WGS) entry which is preliminary data.</text>
</comment>
<accession>A0AAE3ZR53</accession>
<dbReference type="RefSeq" id="WP_374727861.1">
    <property type="nucleotide sequence ID" value="NZ_JAVDYC010000001.1"/>
</dbReference>
<dbReference type="Pfam" id="PF04149">
    <property type="entry name" value="DUF397"/>
    <property type="match status" value="1"/>
</dbReference>
<name>A0AAE3ZR53_9ACTN</name>
<evidence type="ECO:0000313" key="3">
    <source>
        <dbReference type="Proteomes" id="UP001183629"/>
    </source>
</evidence>
<dbReference type="InterPro" id="IPR007278">
    <property type="entry name" value="DUF397"/>
</dbReference>
<keyword evidence="3" id="KW-1185">Reference proteome</keyword>